<feature type="compositionally biased region" description="Low complexity" evidence="1">
    <location>
        <begin position="744"/>
        <end position="768"/>
    </location>
</feature>
<feature type="compositionally biased region" description="Basic residues" evidence="1">
    <location>
        <begin position="400"/>
        <end position="410"/>
    </location>
</feature>
<feature type="compositionally biased region" description="Low complexity" evidence="1">
    <location>
        <begin position="1092"/>
        <end position="1110"/>
    </location>
</feature>
<feature type="region of interest" description="Disordered" evidence="1">
    <location>
        <begin position="930"/>
        <end position="1022"/>
    </location>
</feature>
<feature type="compositionally biased region" description="Low complexity" evidence="1">
    <location>
        <begin position="589"/>
        <end position="602"/>
    </location>
</feature>
<dbReference type="Proteomes" id="UP000198287">
    <property type="component" value="Unassembled WGS sequence"/>
</dbReference>
<feature type="compositionally biased region" description="Basic and acidic residues" evidence="1">
    <location>
        <begin position="692"/>
        <end position="703"/>
    </location>
</feature>
<protein>
    <submittedName>
        <fullName evidence="3">Splicing factor, arginine/serine-rich 19</fullName>
    </submittedName>
</protein>
<comment type="caution">
    <text evidence="3">The sequence shown here is derived from an EMBL/GenBank/DDBJ whole genome shotgun (WGS) entry which is preliminary data.</text>
</comment>
<feature type="compositionally biased region" description="Basic residues" evidence="1">
    <location>
        <begin position="431"/>
        <end position="448"/>
    </location>
</feature>
<dbReference type="Pfam" id="PF23030">
    <property type="entry name" value="SCAF11-like_C"/>
    <property type="match status" value="1"/>
</dbReference>
<feature type="compositionally biased region" description="Low complexity" evidence="1">
    <location>
        <begin position="528"/>
        <end position="542"/>
    </location>
</feature>
<dbReference type="EMBL" id="LNIX01000006">
    <property type="protein sequence ID" value="OXA52522.1"/>
    <property type="molecule type" value="Genomic_DNA"/>
</dbReference>
<feature type="compositionally biased region" description="Basic and acidic residues" evidence="1">
    <location>
        <begin position="496"/>
        <end position="520"/>
    </location>
</feature>
<feature type="compositionally biased region" description="Polar residues" evidence="1">
    <location>
        <begin position="64"/>
        <end position="80"/>
    </location>
</feature>
<reference evidence="3 4" key="1">
    <citation type="submission" date="2015-12" db="EMBL/GenBank/DDBJ databases">
        <title>The genome of Folsomia candida.</title>
        <authorList>
            <person name="Faddeeva A."/>
            <person name="Derks M.F."/>
            <person name="Anvar Y."/>
            <person name="Smit S."/>
            <person name="Van Straalen N."/>
            <person name="Roelofs D."/>
        </authorList>
    </citation>
    <scope>NUCLEOTIDE SEQUENCE [LARGE SCALE GENOMIC DNA]</scope>
    <source>
        <strain evidence="3 4">VU population</strain>
        <tissue evidence="3">Whole body</tissue>
    </source>
</reference>
<sequence>MDFTFQIGGGRSSSTPGKNKGTPTGCDGIGGGNNSAAAAAAVTTAEEYDPSQPLDSSDEEDSVPQRSLNFEKSININTRHPPQLPTPLAATKDVDNRHPLPSRLPTAQPLPPPPSSSSRNSGTNNEPDIDLSSIPMPSDEYRRPTIQFSIPTRHRLMSISTSTLIKRQKGVMRKQDKSGGGLNYNSEVSKAFHKGDGHDSSGDANDPNDDDQPKVSLVHEIFGSDDEDGPQEDETSNPADVTSERDAVNKFGHEDTMIIVPPPATCSEITLEENKWKTVAETVENPLNVNIPKSTAPSSNDDDDIRNAVTPPWNEDENMITIKPVSELLEAPGNESSSPEVIQPEEPEEEEQHLTECLEDSLGKENKEIILECVSDSDDDFEVTFVGIGRANLADLRQGRLARRNHRPKKSTSPSPCNGFEEGEIVELDKRRKREKKKKKSKKRKRSKDSRVSSSKMNSDRSAEDSDRKSFSESDNKEVSWRKPKLTNKTRNYRNGKRESEEKADADRGDRTLKRDEPSRRRSRSRSLNRYSSSFHSSSMKSKSSRRRSSISNSRHRSRSKSGSRSPISRRINNRSRRPKRTRRDGSYRSRSNGSNHSSPSHSRSRSLSKRRPKHRHSPSPTKRHRNRSISVSSVRPAESPRPRKRNRSVEGNKHDKSSAKLSPPATSHGSRKLSKSDPPPVEETKKKVKKDKVVTEEVTDKEKKKKRKRREKSISPVKAIVADGDSIVVSLSFQKAKEEPPKSSKSSSSTSSVAHSNTNNANNNNRSSETETRGGGSSGSNNTNNTDTCDEIEAPIANYKATPRKGTILINLDASPSRGEKDLKSPDGSKSEENKSDRDQSSKKSQEDKKNGQDRLESDSETINCVDRLDFVSSSHENSVDNNTHSSSVSLFSVSTPKKSSESPSDKATASASASRSPYKFGEFFVSSTESKSISPVVEPSSPKSNKGTSELPESSSLSQKSASRNSPFQSFRSVTLANDTERLEKAAAANKSPSPEILSSSTPLRQPSSTPSSSTSATIKPMIGNIPGLFPSGFSSSGLISTPSVIIPAPPKIVPNSTPTSLINNLVSVASALYAPLLAAKQPNAGPNINSGSSRHNQSNNNSINLSSVKHGRPNNGMGGEGDSPFSPNSSDGDDLFEPPSQGEGNHGKDQGMSNNKKNPDQSHRSSGNIGGNAGNSAKYDGGMDKRSLFDTLFTPSGGQKSSITVSSKLHGGKMKKVPRDNKRSKHKRSSKRTEADKNGEMEMNSRLNEEVPNSAVALKINEKYLKKLNRQERVVEEVKLSLKPHYVKKHITKEEYKDILRKAVPKICHNKSGEINPNKIKELVEAYVKKYRKTRKVDSKAA</sequence>
<dbReference type="STRING" id="158441.A0A226E469"/>
<feature type="compositionally biased region" description="Basic and acidic residues" evidence="1">
    <location>
        <begin position="819"/>
        <end position="859"/>
    </location>
</feature>
<feature type="compositionally biased region" description="Basic residues" evidence="1">
    <location>
        <begin position="572"/>
        <end position="583"/>
    </location>
</feature>
<evidence type="ECO:0000256" key="1">
    <source>
        <dbReference type="SAM" id="MobiDB-lite"/>
    </source>
</evidence>
<evidence type="ECO:0000313" key="4">
    <source>
        <dbReference type="Proteomes" id="UP000198287"/>
    </source>
</evidence>
<feature type="compositionally biased region" description="Low complexity" evidence="1">
    <location>
        <begin position="36"/>
        <end position="45"/>
    </location>
</feature>
<feature type="compositionally biased region" description="Polar residues" evidence="1">
    <location>
        <begin position="288"/>
        <end position="299"/>
    </location>
</feature>
<feature type="compositionally biased region" description="Low complexity" evidence="1">
    <location>
        <begin position="1001"/>
        <end position="1018"/>
    </location>
</feature>
<keyword evidence="4" id="KW-1185">Reference proteome</keyword>
<feature type="compositionally biased region" description="Basic residues" evidence="1">
    <location>
        <begin position="482"/>
        <end position="495"/>
    </location>
</feature>
<feature type="compositionally biased region" description="Basic residues" evidence="1">
    <location>
        <begin position="603"/>
        <end position="628"/>
    </location>
</feature>
<evidence type="ECO:0000259" key="2">
    <source>
        <dbReference type="Pfam" id="PF23030"/>
    </source>
</evidence>
<feature type="domain" description="SFR19-like C-terminal" evidence="2">
    <location>
        <begin position="1263"/>
        <end position="1343"/>
    </location>
</feature>
<feature type="compositionally biased region" description="Basic residues" evidence="1">
    <location>
        <begin position="543"/>
        <end position="562"/>
    </location>
</feature>
<evidence type="ECO:0000313" key="3">
    <source>
        <dbReference type="EMBL" id="OXA52522.1"/>
    </source>
</evidence>
<feature type="compositionally biased region" description="Basic and acidic residues" evidence="1">
    <location>
        <begin position="648"/>
        <end position="659"/>
    </location>
</feature>
<dbReference type="PANTHER" id="PTHR12618">
    <property type="entry name" value="PHD AND RING FINGER DOMAIN-CONTAINING PROTEIN 1"/>
    <property type="match status" value="1"/>
</dbReference>
<gene>
    <name evidence="3" type="ORF">Fcan01_12579</name>
</gene>
<feature type="compositionally biased region" description="Acidic residues" evidence="1">
    <location>
        <begin position="223"/>
        <end position="235"/>
    </location>
</feature>
<dbReference type="InterPro" id="IPR057031">
    <property type="entry name" value="SFR19-like_C"/>
</dbReference>
<feature type="compositionally biased region" description="Polar residues" evidence="1">
    <location>
        <begin position="873"/>
        <end position="886"/>
    </location>
</feature>
<feature type="compositionally biased region" description="Polar residues" evidence="1">
    <location>
        <begin position="907"/>
        <end position="917"/>
    </location>
</feature>
<organism evidence="3 4">
    <name type="scientific">Folsomia candida</name>
    <name type="common">Springtail</name>
    <dbReference type="NCBI Taxonomy" id="158441"/>
    <lineage>
        <taxon>Eukaryota</taxon>
        <taxon>Metazoa</taxon>
        <taxon>Ecdysozoa</taxon>
        <taxon>Arthropoda</taxon>
        <taxon>Hexapoda</taxon>
        <taxon>Collembola</taxon>
        <taxon>Entomobryomorpha</taxon>
        <taxon>Isotomoidea</taxon>
        <taxon>Isotomidae</taxon>
        <taxon>Proisotominae</taxon>
        <taxon>Folsomia</taxon>
    </lineage>
</organism>
<feature type="compositionally biased region" description="Basic and acidic residues" evidence="1">
    <location>
        <begin position="458"/>
        <end position="481"/>
    </location>
</feature>
<dbReference type="OrthoDB" id="1935339at2759"/>
<feature type="compositionally biased region" description="Basic residues" evidence="1">
    <location>
        <begin position="1213"/>
        <end position="1233"/>
    </location>
</feature>
<accession>A0A226E469</accession>
<feature type="region of interest" description="Disordered" evidence="1">
    <location>
        <begin position="392"/>
        <end position="918"/>
    </location>
</feature>
<feature type="region of interest" description="Disordered" evidence="1">
    <location>
        <begin position="1087"/>
        <end position="1251"/>
    </location>
</feature>
<feature type="compositionally biased region" description="Polar residues" evidence="1">
    <location>
        <begin position="943"/>
        <end position="980"/>
    </location>
</feature>
<feature type="compositionally biased region" description="Low complexity" evidence="1">
    <location>
        <begin position="887"/>
        <end position="896"/>
    </location>
</feature>
<feature type="region of interest" description="Disordered" evidence="1">
    <location>
        <begin position="1"/>
        <end position="259"/>
    </location>
</feature>
<feature type="compositionally biased region" description="Polar residues" evidence="1">
    <location>
        <begin position="1196"/>
        <end position="1210"/>
    </location>
</feature>
<name>A0A226E469_FOLCA</name>
<dbReference type="InterPro" id="IPR047157">
    <property type="entry name" value="PHRF1/Atg35"/>
</dbReference>
<dbReference type="PANTHER" id="PTHR12618:SF20">
    <property type="entry name" value="PHD AND RING FINGER DOMAIN-CONTAINING PROTEIN 1"/>
    <property type="match status" value="1"/>
</dbReference>
<feature type="compositionally biased region" description="Basic and acidic residues" evidence="1">
    <location>
        <begin position="242"/>
        <end position="256"/>
    </location>
</feature>
<proteinExistence type="predicted"/>
<dbReference type="OMA" id="REPPHAN"/>
<feature type="compositionally biased region" description="Basic and acidic residues" evidence="1">
    <location>
        <begin position="1234"/>
        <end position="1243"/>
    </location>
</feature>
<feature type="compositionally biased region" description="Basic and acidic residues" evidence="1">
    <location>
        <begin position="352"/>
        <end position="361"/>
    </location>
</feature>
<feature type="region of interest" description="Disordered" evidence="1">
    <location>
        <begin position="288"/>
        <end position="361"/>
    </location>
</feature>